<proteinExistence type="predicted"/>
<gene>
    <name evidence="2" type="ORF">HaLaN_24889</name>
</gene>
<dbReference type="AlphaFoldDB" id="A0A6A0A1Y6"/>
<dbReference type="Proteomes" id="UP000485058">
    <property type="component" value="Unassembled WGS sequence"/>
</dbReference>
<reference evidence="2 3" key="1">
    <citation type="submission" date="2020-02" db="EMBL/GenBank/DDBJ databases">
        <title>Draft genome sequence of Haematococcus lacustris strain NIES-144.</title>
        <authorList>
            <person name="Morimoto D."/>
            <person name="Nakagawa S."/>
            <person name="Yoshida T."/>
            <person name="Sawayama S."/>
        </authorList>
    </citation>
    <scope>NUCLEOTIDE SEQUENCE [LARGE SCALE GENOMIC DNA]</scope>
    <source>
        <strain evidence="2 3">NIES-144</strain>
    </source>
</reference>
<organism evidence="2 3">
    <name type="scientific">Haematococcus lacustris</name>
    <name type="common">Green alga</name>
    <name type="synonym">Haematococcus pluvialis</name>
    <dbReference type="NCBI Taxonomy" id="44745"/>
    <lineage>
        <taxon>Eukaryota</taxon>
        <taxon>Viridiplantae</taxon>
        <taxon>Chlorophyta</taxon>
        <taxon>core chlorophytes</taxon>
        <taxon>Chlorophyceae</taxon>
        <taxon>CS clade</taxon>
        <taxon>Chlamydomonadales</taxon>
        <taxon>Haematococcaceae</taxon>
        <taxon>Haematococcus</taxon>
    </lineage>
</organism>
<dbReference type="EMBL" id="BLLF01003210">
    <property type="protein sequence ID" value="GFH26699.1"/>
    <property type="molecule type" value="Genomic_DNA"/>
</dbReference>
<evidence type="ECO:0000313" key="3">
    <source>
        <dbReference type="Proteomes" id="UP000485058"/>
    </source>
</evidence>
<name>A0A6A0A1Y6_HAELA</name>
<feature type="region of interest" description="Disordered" evidence="1">
    <location>
        <begin position="1"/>
        <end position="22"/>
    </location>
</feature>
<keyword evidence="3" id="KW-1185">Reference proteome</keyword>
<protein>
    <submittedName>
        <fullName evidence="2">Uncharacterized protein</fullName>
    </submittedName>
</protein>
<evidence type="ECO:0000313" key="2">
    <source>
        <dbReference type="EMBL" id="GFH26699.1"/>
    </source>
</evidence>
<evidence type="ECO:0000256" key="1">
    <source>
        <dbReference type="SAM" id="MobiDB-lite"/>
    </source>
</evidence>
<sequence length="110" mass="12069">MVPSQRLARLKESDERIGEKGGERSGVRCICVDRSWTGGDLSCRCTCVDWSCTKLASLFAVKQNLFNKEQHARLWVISLSYSKQVVATSVAPLMTTNPTPVALFPGANPP</sequence>
<accession>A0A6A0A1Y6</accession>
<feature type="compositionally biased region" description="Basic and acidic residues" evidence="1">
    <location>
        <begin position="9"/>
        <end position="22"/>
    </location>
</feature>
<comment type="caution">
    <text evidence="2">The sequence shown here is derived from an EMBL/GenBank/DDBJ whole genome shotgun (WGS) entry which is preliminary data.</text>
</comment>